<dbReference type="InterPro" id="IPR011992">
    <property type="entry name" value="EF-hand-dom_pair"/>
</dbReference>
<dbReference type="GO" id="GO:0005509">
    <property type="term" value="F:calcium ion binding"/>
    <property type="evidence" value="ECO:0007669"/>
    <property type="project" value="InterPro"/>
</dbReference>
<dbReference type="InterPro" id="IPR018247">
    <property type="entry name" value="EF_Hand_1_Ca_BS"/>
</dbReference>
<dbReference type="STRING" id="283909.R7UHQ5"/>
<gene>
    <name evidence="10" type="ORF">CAPTEDRAFT_212959</name>
</gene>
<keyword evidence="6" id="KW-0969">Cilium</keyword>
<organism evidence="10">
    <name type="scientific">Capitella teleta</name>
    <name type="common">Polychaete worm</name>
    <dbReference type="NCBI Taxonomy" id="283909"/>
    <lineage>
        <taxon>Eukaryota</taxon>
        <taxon>Metazoa</taxon>
        <taxon>Spiralia</taxon>
        <taxon>Lophotrochozoa</taxon>
        <taxon>Annelida</taxon>
        <taxon>Polychaeta</taxon>
        <taxon>Sedentaria</taxon>
        <taxon>Scolecida</taxon>
        <taxon>Capitellidae</taxon>
        <taxon>Capitella</taxon>
    </lineage>
</organism>
<dbReference type="OrthoDB" id="2096280at2759"/>
<evidence type="ECO:0000256" key="3">
    <source>
        <dbReference type="ARBA" id="ARBA00022737"/>
    </source>
</evidence>
<sequence>MTSIEVQAPSTGSKLPETVNQGIYSGKFKDRAPDTRTAGKLTTTGDNIHHCLITSERPESPAVIRRFRDSNRPDAGRIRIFYGRATDPHLQWAKEIRHGLNTQPSYMAGGLVNPEPKSLYQQRMLEKKESLYATHKRAPLGSSHDQRAGFPENYPIALRTFGIRTEKNGFAGELVNPDKSRVVVAQESEIGRDLYRESHKDYKVGEQTVRNYKSASYNKENTFGGPTPHDNTGKQVKTALHWLTDSRAEKATPIVSKKLDDFRERTQPQLGKVHDPIKDTMHVPPDHTFGILIKPDEYGVGDLMHSRSPGSYLRGQDRQLGVIAAMRQHLKKVNYQNFNNLLHAFRHYDKTGTGKISLEDLQQVCLQFDLPVDPELLVLLVDYCDEDKDGKISYVEFSNFLNWKDKMPTGLPKKKAESASPRLENNSEETLPCLQKQIDANLGGHKTSASMINAVIGGIDTQDYRKYGVPTIRSDLAAPRIKRVSDRTNYGDECDIYGLTNPSIFSLRGLGERDFLIPRSKEELRAIFMNIGVRMEDETFDRLHDNAVNRHPKGHVSVEAMRNVLDEAQALHMEKIKY</sequence>
<reference evidence="12" key="1">
    <citation type="submission" date="2012-12" db="EMBL/GenBank/DDBJ databases">
        <authorList>
            <person name="Hellsten U."/>
            <person name="Grimwood J."/>
            <person name="Chapman J.A."/>
            <person name="Shapiro H."/>
            <person name="Aerts A."/>
            <person name="Otillar R.P."/>
            <person name="Terry A.Y."/>
            <person name="Boore J.L."/>
            <person name="Simakov O."/>
            <person name="Marletaz F."/>
            <person name="Cho S.-J."/>
            <person name="Edsinger-Gonzales E."/>
            <person name="Havlak P."/>
            <person name="Kuo D.-H."/>
            <person name="Larsson T."/>
            <person name="Lv J."/>
            <person name="Arendt D."/>
            <person name="Savage R."/>
            <person name="Osoegawa K."/>
            <person name="de Jong P."/>
            <person name="Lindberg D.R."/>
            <person name="Seaver E.C."/>
            <person name="Weisblat D.A."/>
            <person name="Putnam N.H."/>
            <person name="Grigoriev I.V."/>
            <person name="Rokhsar D.S."/>
        </authorList>
    </citation>
    <scope>NUCLEOTIDE SEQUENCE</scope>
    <source>
        <strain evidence="12">I ESC-2004</strain>
    </source>
</reference>
<dbReference type="OMA" id="DCIRPIY"/>
<dbReference type="PROSITE" id="PS50222">
    <property type="entry name" value="EF_HAND_2"/>
    <property type="match status" value="2"/>
</dbReference>
<dbReference type="EnsemblMetazoa" id="CapteT212959">
    <property type="protein sequence ID" value="CapteP212959"/>
    <property type="gene ID" value="CapteG212959"/>
</dbReference>
<dbReference type="CDD" id="cd00051">
    <property type="entry name" value="EFh"/>
    <property type="match status" value="1"/>
</dbReference>
<dbReference type="PANTHER" id="PTHR12086">
    <property type="entry name" value="EF-HAND DOMAIN C-TERMINAL CONTAINING PROTEIN"/>
    <property type="match status" value="1"/>
</dbReference>
<evidence type="ECO:0000256" key="8">
    <source>
        <dbReference type="ARBA" id="ARBA00023273"/>
    </source>
</evidence>
<evidence type="ECO:0000256" key="6">
    <source>
        <dbReference type="ARBA" id="ARBA00023069"/>
    </source>
</evidence>
<reference evidence="10 12" key="2">
    <citation type="journal article" date="2013" name="Nature">
        <title>Insights into bilaterian evolution from three spiralian genomes.</title>
        <authorList>
            <person name="Simakov O."/>
            <person name="Marletaz F."/>
            <person name="Cho S.J."/>
            <person name="Edsinger-Gonzales E."/>
            <person name="Havlak P."/>
            <person name="Hellsten U."/>
            <person name="Kuo D.H."/>
            <person name="Larsson T."/>
            <person name="Lv J."/>
            <person name="Arendt D."/>
            <person name="Savage R."/>
            <person name="Osoegawa K."/>
            <person name="de Jong P."/>
            <person name="Grimwood J."/>
            <person name="Chapman J.A."/>
            <person name="Shapiro H."/>
            <person name="Aerts A."/>
            <person name="Otillar R.P."/>
            <person name="Terry A.Y."/>
            <person name="Boore J.L."/>
            <person name="Grigoriev I.V."/>
            <person name="Lindberg D.R."/>
            <person name="Seaver E.C."/>
            <person name="Weisblat D.A."/>
            <person name="Putnam N.H."/>
            <person name="Rokhsar D.S."/>
        </authorList>
    </citation>
    <scope>NUCLEOTIDE SEQUENCE</scope>
    <source>
        <strain evidence="10 12">I ESC-2004</strain>
    </source>
</reference>
<evidence type="ECO:0000256" key="1">
    <source>
        <dbReference type="ARBA" id="ARBA00004611"/>
    </source>
</evidence>
<keyword evidence="3" id="KW-0677">Repeat</keyword>
<keyword evidence="5" id="KW-0282">Flagellum</keyword>
<protein>
    <recommendedName>
        <fullName evidence="9">EF-hand domain-containing protein</fullName>
    </recommendedName>
</protein>
<dbReference type="Pfam" id="PF25325">
    <property type="entry name" value="EF-hand_EFHB_C"/>
    <property type="match status" value="1"/>
</dbReference>
<name>R7UHQ5_CAPTE</name>
<dbReference type="InterPro" id="IPR057428">
    <property type="entry name" value="EFHB_EF-hand_C"/>
</dbReference>
<dbReference type="Proteomes" id="UP000014760">
    <property type="component" value="Unassembled WGS sequence"/>
</dbReference>
<dbReference type="Gene3D" id="1.10.238.10">
    <property type="entry name" value="EF-hand"/>
    <property type="match status" value="1"/>
</dbReference>
<proteinExistence type="predicted"/>
<keyword evidence="8" id="KW-0966">Cell projection</keyword>
<keyword evidence="12" id="KW-1185">Reference proteome</keyword>
<dbReference type="Pfam" id="PF13499">
    <property type="entry name" value="EF-hand_7"/>
    <property type="match status" value="1"/>
</dbReference>
<comment type="subcellular location">
    <subcellularLocation>
        <location evidence="1">Cytoplasm</location>
        <location evidence="1">Cytoskeleton</location>
        <location evidence="1">Flagellum axoneme</location>
    </subcellularLocation>
</comment>
<evidence type="ECO:0000259" key="9">
    <source>
        <dbReference type="PROSITE" id="PS50222"/>
    </source>
</evidence>
<evidence type="ECO:0000256" key="7">
    <source>
        <dbReference type="ARBA" id="ARBA00023212"/>
    </source>
</evidence>
<accession>R7UHQ5</accession>
<keyword evidence="2" id="KW-0963">Cytoplasm</keyword>
<dbReference type="SUPFAM" id="SSF47473">
    <property type="entry name" value="EF-hand"/>
    <property type="match status" value="1"/>
</dbReference>
<keyword evidence="4" id="KW-0106">Calcium</keyword>
<feature type="domain" description="EF-hand" evidence="9">
    <location>
        <begin position="372"/>
        <end position="407"/>
    </location>
</feature>
<dbReference type="InterPro" id="IPR040193">
    <property type="entry name" value="EFHC1/EFHC2/EFHB"/>
</dbReference>
<keyword evidence="7" id="KW-0206">Cytoskeleton</keyword>
<dbReference type="EMBL" id="AMQN01008683">
    <property type="status" value="NOT_ANNOTATED_CDS"/>
    <property type="molecule type" value="Genomic_DNA"/>
</dbReference>
<dbReference type="EMBL" id="KB303737">
    <property type="protein sequence ID" value="ELU02812.1"/>
    <property type="molecule type" value="Genomic_DNA"/>
</dbReference>
<dbReference type="AlphaFoldDB" id="R7UHQ5"/>
<dbReference type="PANTHER" id="PTHR12086:SF12">
    <property type="entry name" value="EF-HAND DOMAIN-CONTAINING FAMILY MEMBER B"/>
    <property type="match status" value="1"/>
</dbReference>
<evidence type="ECO:0000256" key="5">
    <source>
        <dbReference type="ARBA" id="ARBA00022846"/>
    </source>
</evidence>
<evidence type="ECO:0000313" key="10">
    <source>
        <dbReference type="EMBL" id="ELU02812.1"/>
    </source>
</evidence>
<evidence type="ECO:0000313" key="12">
    <source>
        <dbReference type="Proteomes" id="UP000014760"/>
    </source>
</evidence>
<dbReference type="InterPro" id="IPR002048">
    <property type="entry name" value="EF_hand_dom"/>
</dbReference>
<evidence type="ECO:0000256" key="2">
    <source>
        <dbReference type="ARBA" id="ARBA00022490"/>
    </source>
</evidence>
<evidence type="ECO:0000256" key="4">
    <source>
        <dbReference type="ARBA" id="ARBA00022837"/>
    </source>
</evidence>
<reference evidence="11" key="3">
    <citation type="submission" date="2015-06" db="UniProtKB">
        <authorList>
            <consortium name="EnsemblMetazoa"/>
        </authorList>
    </citation>
    <scope>IDENTIFICATION</scope>
</reference>
<dbReference type="HOGENOM" id="CLU_017580_0_0_1"/>
<feature type="domain" description="EF-hand" evidence="9">
    <location>
        <begin position="336"/>
        <end position="371"/>
    </location>
</feature>
<evidence type="ECO:0000313" key="11">
    <source>
        <dbReference type="EnsemblMetazoa" id="CapteP212959"/>
    </source>
</evidence>
<dbReference type="PROSITE" id="PS00018">
    <property type="entry name" value="EF_HAND_1"/>
    <property type="match status" value="1"/>
</dbReference>